<evidence type="ECO:0000313" key="1">
    <source>
        <dbReference type="EMBL" id="CAJ1057466.1"/>
    </source>
</evidence>
<protein>
    <submittedName>
        <fullName evidence="1">Uncharacterized protein</fullName>
    </submittedName>
</protein>
<reference evidence="1" key="1">
    <citation type="submission" date="2023-08" db="EMBL/GenBank/DDBJ databases">
        <authorList>
            <person name="Alioto T."/>
            <person name="Alioto T."/>
            <person name="Gomez Garrido J."/>
        </authorList>
    </citation>
    <scope>NUCLEOTIDE SEQUENCE</scope>
</reference>
<gene>
    <name evidence="1" type="ORF">XNOV1_A002026</name>
</gene>
<organism evidence="1 2">
    <name type="scientific">Xyrichtys novacula</name>
    <name type="common">Pearly razorfish</name>
    <name type="synonym">Hemipteronotus novacula</name>
    <dbReference type="NCBI Taxonomy" id="13765"/>
    <lineage>
        <taxon>Eukaryota</taxon>
        <taxon>Metazoa</taxon>
        <taxon>Chordata</taxon>
        <taxon>Craniata</taxon>
        <taxon>Vertebrata</taxon>
        <taxon>Euteleostomi</taxon>
        <taxon>Actinopterygii</taxon>
        <taxon>Neopterygii</taxon>
        <taxon>Teleostei</taxon>
        <taxon>Neoteleostei</taxon>
        <taxon>Acanthomorphata</taxon>
        <taxon>Eupercaria</taxon>
        <taxon>Labriformes</taxon>
        <taxon>Labridae</taxon>
        <taxon>Xyrichtys</taxon>
    </lineage>
</organism>
<keyword evidence="2" id="KW-1185">Reference proteome</keyword>
<proteinExistence type="predicted"/>
<name>A0AAV1F9R8_XYRNO</name>
<accession>A0AAV1F9R8</accession>
<sequence length="122" mass="13807">MGETVRKQLAEGLARVSSLDVADKIDSPANLFIKKWLGQPRCLSDVGLFGRNMLQLPLRSISQGYRQEKVRVVLDLRESTDHLVRAAGSQVRTVRKWKAQEKVDKAVIRLKYHEVIGRVKVG</sequence>
<dbReference type="AlphaFoldDB" id="A0AAV1F9R8"/>
<dbReference type="EMBL" id="OY660868">
    <property type="protein sequence ID" value="CAJ1057466.1"/>
    <property type="molecule type" value="Genomic_DNA"/>
</dbReference>
<dbReference type="Proteomes" id="UP001178508">
    <property type="component" value="Chromosome 5"/>
</dbReference>
<evidence type="ECO:0000313" key="2">
    <source>
        <dbReference type="Proteomes" id="UP001178508"/>
    </source>
</evidence>